<evidence type="ECO:0000313" key="3">
    <source>
        <dbReference type="Proteomes" id="UP000298652"/>
    </source>
</evidence>
<name>A0A4U6U4J5_SETVI</name>
<protein>
    <submittedName>
        <fullName evidence="2">Uncharacterized protein</fullName>
    </submittedName>
</protein>
<dbReference type="Proteomes" id="UP000298652">
    <property type="component" value="Chromosome 6"/>
</dbReference>
<gene>
    <name evidence="2" type="ORF">SEVIR_6G171450v2</name>
</gene>
<feature type="region of interest" description="Disordered" evidence="1">
    <location>
        <begin position="1"/>
        <end position="20"/>
    </location>
</feature>
<dbReference type="AlphaFoldDB" id="A0A4U6U4J5"/>
<proteinExistence type="predicted"/>
<dbReference type="Gramene" id="TKW10541">
    <property type="protein sequence ID" value="TKW10541"/>
    <property type="gene ID" value="SEVIR_6G171450v2"/>
</dbReference>
<evidence type="ECO:0000256" key="1">
    <source>
        <dbReference type="SAM" id="MobiDB-lite"/>
    </source>
</evidence>
<organism evidence="2 3">
    <name type="scientific">Setaria viridis</name>
    <name type="common">Green bristlegrass</name>
    <name type="synonym">Setaria italica subsp. viridis</name>
    <dbReference type="NCBI Taxonomy" id="4556"/>
    <lineage>
        <taxon>Eukaryota</taxon>
        <taxon>Viridiplantae</taxon>
        <taxon>Streptophyta</taxon>
        <taxon>Embryophyta</taxon>
        <taxon>Tracheophyta</taxon>
        <taxon>Spermatophyta</taxon>
        <taxon>Magnoliopsida</taxon>
        <taxon>Liliopsida</taxon>
        <taxon>Poales</taxon>
        <taxon>Poaceae</taxon>
        <taxon>PACMAD clade</taxon>
        <taxon>Panicoideae</taxon>
        <taxon>Panicodae</taxon>
        <taxon>Paniceae</taxon>
        <taxon>Cenchrinae</taxon>
        <taxon>Setaria</taxon>
    </lineage>
</organism>
<keyword evidence="3" id="KW-1185">Reference proteome</keyword>
<reference evidence="2" key="1">
    <citation type="submission" date="2019-03" db="EMBL/GenBank/DDBJ databases">
        <title>WGS assembly of Setaria viridis.</title>
        <authorList>
            <person name="Huang P."/>
            <person name="Jenkins J."/>
            <person name="Grimwood J."/>
            <person name="Barry K."/>
            <person name="Healey A."/>
            <person name="Mamidi S."/>
            <person name="Sreedasyam A."/>
            <person name="Shu S."/>
            <person name="Feldman M."/>
            <person name="Wu J."/>
            <person name="Yu Y."/>
            <person name="Chen C."/>
            <person name="Johnson J."/>
            <person name="Rokhsar D."/>
            <person name="Baxter I."/>
            <person name="Schmutz J."/>
            <person name="Brutnell T."/>
            <person name="Kellogg E."/>
        </authorList>
    </citation>
    <scope>NUCLEOTIDE SEQUENCE [LARGE SCALE GENOMIC DNA]</scope>
</reference>
<dbReference type="EMBL" id="CM016557">
    <property type="protein sequence ID" value="TKW10541.1"/>
    <property type="molecule type" value="Genomic_DNA"/>
</dbReference>
<sequence length="75" mass="8561">MGRREGARRPTSSRRRQSPNWLLEEGVCGGATSLRRVAVDEGRRVDELPFPFAAGRWLRLREARPCLVSISARQR</sequence>
<evidence type="ECO:0000313" key="2">
    <source>
        <dbReference type="EMBL" id="TKW10541.1"/>
    </source>
</evidence>
<accession>A0A4U6U4J5</accession>